<dbReference type="GO" id="GO:0007165">
    <property type="term" value="P:signal transduction"/>
    <property type="evidence" value="ECO:0007669"/>
    <property type="project" value="UniProtKB-KW"/>
</dbReference>
<feature type="transmembrane region" description="Helical" evidence="6">
    <location>
        <begin position="42"/>
        <end position="62"/>
    </location>
</feature>
<dbReference type="PROSITE" id="PS50192">
    <property type="entry name" value="T_SNARE"/>
    <property type="match status" value="1"/>
</dbReference>
<feature type="domain" description="Methyl-accepting transducer" evidence="7">
    <location>
        <begin position="185"/>
        <end position="414"/>
    </location>
</feature>
<dbReference type="Gene3D" id="1.10.287.950">
    <property type="entry name" value="Methyl-accepting chemotaxis protein"/>
    <property type="match status" value="1"/>
</dbReference>
<evidence type="ECO:0000256" key="1">
    <source>
        <dbReference type="ARBA" id="ARBA00004429"/>
    </source>
</evidence>
<feature type="domain" description="T-SNARE coiled-coil homology" evidence="8">
    <location>
        <begin position="337"/>
        <end position="399"/>
    </location>
</feature>
<dbReference type="SUPFAM" id="SSF58104">
    <property type="entry name" value="Methyl-accepting chemotaxis protein (MCP) signaling domain"/>
    <property type="match status" value="1"/>
</dbReference>
<dbReference type="InterPro" id="IPR003660">
    <property type="entry name" value="HAMP_dom"/>
</dbReference>
<gene>
    <name evidence="10" type="ORF">KL86APRO_30298</name>
</gene>
<sequence length="441" mass="45856">MSIFSSSEPRRTSSLGKAMFGNWLGIGILFAVVASDTTQGDWFDLAVLLVAIGCLVSSNLYLRRASRSVMKAVAAIEAAAAGDLNVRVHDIRNHGLMGRMLHDINGLLDTLEAFAKEAGAVMDYANRGRYFRRIVLTGMNGEFRAYSERINKGIEGMGRTTTALMATIDGIGSGIRDEVAQASSDADLVRERAVGMREASVQAEDEAGLVAGAASRAADAVGRAVAAVGEVSDGMGRISELADRSARIADDAASRAGEATAVLGDLASAADTIGAVIELIDTIASQTNLLALNATIEAARAGEAGKGFAVVAGEVKNLANQTARATQDISSQIGRMQSVTRQSVTVIEQVAQTIGDINQIAHTIHDTVESQTATVGGIVEDIRTASDSVSTVSSAIDAIAARVSGTSRAAGEVLGAAESLAQRMGTMNRQIDSIISEASRR</sequence>
<dbReference type="AlphaFoldDB" id="A0A212KMA5"/>
<dbReference type="EMBL" id="FLUO01000003">
    <property type="protein sequence ID" value="SBW12807.1"/>
    <property type="molecule type" value="Genomic_DNA"/>
</dbReference>
<keyword evidence="6" id="KW-0472">Membrane</keyword>
<keyword evidence="2" id="KW-1003">Cell membrane</keyword>
<dbReference type="PANTHER" id="PTHR32089:SF112">
    <property type="entry name" value="LYSOZYME-LIKE PROTEIN-RELATED"/>
    <property type="match status" value="1"/>
</dbReference>
<dbReference type="PROSITE" id="PS50111">
    <property type="entry name" value="CHEMOTAXIS_TRANSDUC_2"/>
    <property type="match status" value="1"/>
</dbReference>
<evidence type="ECO:0000256" key="3">
    <source>
        <dbReference type="ARBA" id="ARBA00023224"/>
    </source>
</evidence>
<comment type="subcellular location">
    <subcellularLocation>
        <location evidence="1">Cell inner membrane</location>
        <topology evidence="1">Multi-pass membrane protein</topology>
    </subcellularLocation>
</comment>
<evidence type="ECO:0000259" key="9">
    <source>
        <dbReference type="PROSITE" id="PS50885"/>
    </source>
</evidence>
<evidence type="ECO:0000313" key="10">
    <source>
        <dbReference type="EMBL" id="SBW12807.1"/>
    </source>
</evidence>
<dbReference type="SMART" id="SM00283">
    <property type="entry name" value="MA"/>
    <property type="match status" value="1"/>
</dbReference>
<dbReference type="Pfam" id="PF00015">
    <property type="entry name" value="MCPsignal"/>
    <property type="match status" value="1"/>
</dbReference>
<dbReference type="InterPro" id="IPR000727">
    <property type="entry name" value="T_SNARE_dom"/>
</dbReference>
<keyword evidence="6" id="KW-1133">Transmembrane helix</keyword>
<feature type="domain" description="HAMP" evidence="9">
    <location>
        <begin position="63"/>
        <end position="116"/>
    </location>
</feature>
<keyword evidence="3 5" id="KW-0807">Transducer</keyword>
<evidence type="ECO:0000259" key="7">
    <source>
        <dbReference type="PROSITE" id="PS50111"/>
    </source>
</evidence>
<evidence type="ECO:0000256" key="2">
    <source>
        <dbReference type="ARBA" id="ARBA00022519"/>
    </source>
</evidence>
<reference evidence="10" key="1">
    <citation type="submission" date="2016-04" db="EMBL/GenBank/DDBJ databases">
        <authorList>
            <person name="Evans L.H."/>
            <person name="Alamgir A."/>
            <person name="Owens N."/>
            <person name="Weber N.D."/>
            <person name="Virtaneva K."/>
            <person name="Barbian K."/>
            <person name="Babar A."/>
            <person name="Rosenke K."/>
        </authorList>
    </citation>
    <scope>NUCLEOTIDE SEQUENCE</scope>
    <source>
        <strain evidence="10">86</strain>
    </source>
</reference>
<protein>
    <submittedName>
        <fullName evidence="10">Methyl-accepting chemotaxis sensory transducer</fullName>
    </submittedName>
</protein>
<dbReference type="GO" id="GO:0005886">
    <property type="term" value="C:plasma membrane"/>
    <property type="evidence" value="ECO:0007669"/>
    <property type="project" value="UniProtKB-SubCell"/>
</dbReference>
<dbReference type="PROSITE" id="PS50885">
    <property type="entry name" value="HAMP"/>
    <property type="match status" value="1"/>
</dbReference>
<organism evidence="10">
    <name type="scientific">uncultured Alphaproteobacteria bacterium</name>
    <dbReference type="NCBI Taxonomy" id="91750"/>
    <lineage>
        <taxon>Bacteria</taxon>
        <taxon>Pseudomonadati</taxon>
        <taxon>Pseudomonadota</taxon>
        <taxon>Alphaproteobacteria</taxon>
        <taxon>environmental samples</taxon>
    </lineage>
</organism>
<accession>A0A212KMA5</accession>
<evidence type="ECO:0000256" key="4">
    <source>
        <dbReference type="ARBA" id="ARBA00029447"/>
    </source>
</evidence>
<name>A0A212KMA5_9PROT</name>
<keyword evidence="2" id="KW-0997">Cell inner membrane</keyword>
<dbReference type="Gene3D" id="1.20.120.1530">
    <property type="match status" value="1"/>
</dbReference>
<comment type="similarity">
    <text evidence="4">Belongs to the methyl-accepting chemotaxis (MCP) protein family.</text>
</comment>
<feature type="transmembrane region" description="Helical" evidence="6">
    <location>
        <begin position="20"/>
        <end position="36"/>
    </location>
</feature>
<keyword evidence="6" id="KW-0812">Transmembrane</keyword>
<dbReference type="InterPro" id="IPR004089">
    <property type="entry name" value="MCPsignal_dom"/>
</dbReference>
<evidence type="ECO:0000259" key="8">
    <source>
        <dbReference type="PROSITE" id="PS50192"/>
    </source>
</evidence>
<proteinExistence type="inferred from homology"/>
<evidence type="ECO:0000256" key="6">
    <source>
        <dbReference type="SAM" id="Phobius"/>
    </source>
</evidence>
<dbReference type="PANTHER" id="PTHR32089">
    <property type="entry name" value="METHYL-ACCEPTING CHEMOTAXIS PROTEIN MCPB"/>
    <property type="match status" value="1"/>
</dbReference>
<evidence type="ECO:0000256" key="5">
    <source>
        <dbReference type="PROSITE-ProRule" id="PRU00284"/>
    </source>
</evidence>